<reference evidence="5 6" key="1">
    <citation type="submission" date="2022-03" db="EMBL/GenBank/DDBJ databases">
        <title>Genomic Encyclopedia of Type Strains, Phase III (KMG-III): the genomes of soil and plant-associated and newly described type strains.</title>
        <authorList>
            <person name="Whitman W."/>
        </authorList>
    </citation>
    <scope>NUCLEOTIDE SEQUENCE [LARGE SCALE GENOMIC DNA]</scope>
    <source>
        <strain evidence="5 6">BSker1</strain>
    </source>
</reference>
<dbReference type="PANTHER" id="PTHR30098">
    <property type="entry name" value="LEUCYL/PHENYLALANYL-TRNA--PROTEIN TRANSFERASE"/>
    <property type="match status" value="1"/>
</dbReference>
<dbReference type="RefSeq" id="WP_253445489.1">
    <property type="nucleotide sequence ID" value="NZ_JALJYF010000001.1"/>
</dbReference>
<accession>A0ABT1G702</accession>
<dbReference type="InterPro" id="IPR016181">
    <property type="entry name" value="Acyl_CoA_acyltransferase"/>
</dbReference>
<evidence type="ECO:0000256" key="3">
    <source>
        <dbReference type="ARBA" id="ARBA00023315"/>
    </source>
</evidence>
<dbReference type="NCBIfam" id="TIGR00667">
    <property type="entry name" value="aat"/>
    <property type="match status" value="1"/>
</dbReference>
<dbReference type="InterPro" id="IPR042221">
    <property type="entry name" value="Leu/Phe-tRNA_Trfase_N"/>
</dbReference>
<keyword evidence="6" id="KW-1185">Reference proteome</keyword>
<dbReference type="InterPro" id="IPR042203">
    <property type="entry name" value="Leu/Phe-tRNA_Trfase_C"/>
</dbReference>
<evidence type="ECO:0000256" key="1">
    <source>
        <dbReference type="ARBA" id="ARBA00022490"/>
    </source>
</evidence>
<dbReference type="HAMAP" id="MF_00688">
    <property type="entry name" value="Leu_Phe_trans"/>
    <property type="match status" value="1"/>
</dbReference>
<comment type="catalytic activity">
    <reaction evidence="4">
        <text>L-phenylalanyl-tRNA(Phe) + an N-terminal L-alpha-aminoacyl-[protein] = an N-terminal L-phenylalanyl-L-alpha-aminoacyl-[protein] + tRNA(Phe)</text>
        <dbReference type="Rhea" id="RHEA:43632"/>
        <dbReference type="Rhea" id="RHEA-COMP:9668"/>
        <dbReference type="Rhea" id="RHEA-COMP:9699"/>
        <dbReference type="Rhea" id="RHEA-COMP:10636"/>
        <dbReference type="Rhea" id="RHEA-COMP:10637"/>
        <dbReference type="ChEBI" id="CHEBI:78442"/>
        <dbReference type="ChEBI" id="CHEBI:78531"/>
        <dbReference type="ChEBI" id="CHEBI:78597"/>
        <dbReference type="ChEBI" id="CHEBI:83561"/>
        <dbReference type="EC" id="2.3.2.6"/>
    </reaction>
</comment>
<evidence type="ECO:0000313" key="5">
    <source>
        <dbReference type="EMBL" id="MCP1726730.1"/>
    </source>
</evidence>
<organism evidence="5 6">
    <name type="scientific">Natronospira proteinivora</name>
    <dbReference type="NCBI Taxonomy" id="1807133"/>
    <lineage>
        <taxon>Bacteria</taxon>
        <taxon>Pseudomonadati</taxon>
        <taxon>Pseudomonadota</taxon>
        <taxon>Gammaproteobacteria</taxon>
        <taxon>Natronospirales</taxon>
        <taxon>Natronospiraceae</taxon>
        <taxon>Natronospira</taxon>
    </lineage>
</organism>
<comment type="catalytic activity">
    <reaction evidence="4">
        <text>N-terminal L-arginyl-[protein] + L-leucyl-tRNA(Leu) = N-terminal L-leucyl-L-arginyl-[protein] + tRNA(Leu) + H(+)</text>
        <dbReference type="Rhea" id="RHEA:50416"/>
        <dbReference type="Rhea" id="RHEA-COMP:9613"/>
        <dbReference type="Rhea" id="RHEA-COMP:9622"/>
        <dbReference type="Rhea" id="RHEA-COMP:12672"/>
        <dbReference type="Rhea" id="RHEA-COMP:12673"/>
        <dbReference type="ChEBI" id="CHEBI:15378"/>
        <dbReference type="ChEBI" id="CHEBI:64719"/>
        <dbReference type="ChEBI" id="CHEBI:78442"/>
        <dbReference type="ChEBI" id="CHEBI:78494"/>
        <dbReference type="ChEBI" id="CHEBI:133044"/>
        <dbReference type="EC" id="2.3.2.6"/>
    </reaction>
</comment>
<comment type="function">
    <text evidence="4">Functions in the N-end rule pathway of protein degradation where it conjugates Leu, Phe and, less efficiently, Met from aminoacyl-tRNAs to the N-termini of proteins containing an N-terminal arginine or lysine.</text>
</comment>
<dbReference type="EMBL" id="JALJYF010000001">
    <property type="protein sequence ID" value="MCP1726730.1"/>
    <property type="molecule type" value="Genomic_DNA"/>
</dbReference>
<dbReference type="PANTHER" id="PTHR30098:SF2">
    <property type="entry name" value="LEUCYL_PHENYLALANYL-TRNA--PROTEIN TRANSFERASE"/>
    <property type="match status" value="1"/>
</dbReference>
<dbReference type="InterPro" id="IPR004616">
    <property type="entry name" value="Leu/Phe-tRNA_Trfase"/>
</dbReference>
<dbReference type="Gene3D" id="3.30.70.3550">
    <property type="entry name" value="Leucyl/phenylalanyl-tRNA-protein transferase, N-terminal domain"/>
    <property type="match status" value="1"/>
</dbReference>
<dbReference type="SUPFAM" id="SSF55729">
    <property type="entry name" value="Acyl-CoA N-acyltransferases (Nat)"/>
    <property type="match status" value="1"/>
</dbReference>
<protein>
    <recommendedName>
        <fullName evidence="4">Leucyl/phenylalanyl-tRNA--protein transferase</fullName>
        <ecNumber evidence="4">2.3.2.6</ecNumber>
    </recommendedName>
    <alternativeName>
        <fullName evidence="4">L/F-transferase</fullName>
    </alternativeName>
    <alternativeName>
        <fullName evidence="4">Leucyltransferase</fullName>
    </alternativeName>
    <alternativeName>
        <fullName evidence="4">Phenyalanyltransferase</fullName>
    </alternativeName>
</protein>
<gene>
    <name evidence="4" type="primary">aat</name>
    <name evidence="5" type="ORF">J2T60_000695</name>
</gene>
<evidence type="ECO:0000313" key="6">
    <source>
        <dbReference type="Proteomes" id="UP001523550"/>
    </source>
</evidence>
<keyword evidence="3 4" id="KW-0012">Acyltransferase</keyword>
<keyword evidence="1 4" id="KW-0963">Cytoplasm</keyword>
<dbReference type="EC" id="2.3.2.6" evidence="4"/>
<dbReference type="Pfam" id="PF03588">
    <property type="entry name" value="Leu_Phe_trans"/>
    <property type="match status" value="1"/>
</dbReference>
<dbReference type="Gene3D" id="3.40.630.70">
    <property type="entry name" value="Leucyl/phenylalanyl-tRNA-protein transferase, C-terminal domain"/>
    <property type="match status" value="1"/>
</dbReference>
<proteinExistence type="inferred from homology"/>
<comment type="subcellular location">
    <subcellularLocation>
        <location evidence="4">Cytoplasm</location>
    </subcellularLocation>
</comment>
<name>A0ABT1G702_9GAMM</name>
<evidence type="ECO:0000256" key="4">
    <source>
        <dbReference type="HAMAP-Rule" id="MF_00688"/>
    </source>
</evidence>
<sequence>MTQLPWIPKGAPAEFPDPSQALEEPNGLLAAGGDLSPERLLAAYRQGIFPWFDDRNPILWWSPDPRLVIEPGQLHISRRLRRTLRQQNYRVSLDQAFESVIHACADVDLRPDQGGTWITPAMIEAYTRLHQRGHAHSIEVWMDGELAGGLYGISLGRVFFGESMFSRRRDGSKIAMAWLDAQLAAWQFELMDCQVSSPHLLRMGAREIPRQTFLRRVSMAIGSGGLAPTDQGHWPLQHRPSCL</sequence>
<comment type="catalytic activity">
    <reaction evidence="4">
        <text>N-terminal L-lysyl-[protein] + L-leucyl-tRNA(Leu) = N-terminal L-leucyl-L-lysyl-[protein] + tRNA(Leu) + H(+)</text>
        <dbReference type="Rhea" id="RHEA:12340"/>
        <dbReference type="Rhea" id="RHEA-COMP:9613"/>
        <dbReference type="Rhea" id="RHEA-COMP:9622"/>
        <dbReference type="Rhea" id="RHEA-COMP:12670"/>
        <dbReference type="Rhea" id="RHEA-COMP:12671"/>
        <dbReference type="ChEBI" id="CHEBI:15378"/>
        <dbReference type="ChEBI" id="CHEBI:65249"/>
        <dbReference type="ChEBI" id="CHEBI:78442"/>
        <dbReference type="ChEBI" id="CHEBI:78494"/>
        <dbReference type="ChEBI" id="CHEBI:133043"/>
        <dbReference type="EC" id="2.3.2.6"/>
    </reaction>
</comment>
<evidence type="ECO:0000256" key="2">
    <source>
        <dbReference type="ARBA" id="ARBA00022679"/>
    </source>
</evidence>
<keyword evidence="2 4" id="KW-0808">Transferase</keyword>
<comment type="caution">
    <text evidence="5">The sequence shown here is derived from an EMBL/GenBank/DDBJ whole genome shotgun (WGS) entry which is preliminary data.</text>
</comment>
<comment type="similarity">
    <text evidence="4">Belongs to the L/F-transferase family.</text>
</comment>
<dbReference type="Proteomes" id="UP001523550">
    <property type="component" value="Unassembled WGS sequence"/>
</dbReference>
<dbReference type="GO" id="GO:0008914">
    <property type="term" value="F:leucyl-tRNA--protein transferase activity"/>
    <property type="evidence" value="ECO:0007669"/>
    <property type="project" value="UniProtKB-EC"/>
</dbReference>